<proteinExistence type="predicted"/>
<dbReference type="Proteomes" id="UP000193467">
    <property type="component" value="Unassembled WGS sequence"/>
</dbReference>
<dbReference type="EMBL" id="MCGR01000010">
    <property type="protein sequence ID" value="ORY88432.1"/>
    <property type="molecule type" value="Genomic_DNA"/>
</dbReference>
<accession>A0A1Y2FWK8</accession>
<evidence type="ECO:0000313" key="2">
    <source>
        <dbReference type="Proteomes" id="UP000193467"/>
    </source>
</evidence>
<dbReference type="AlphaFoldDB" id="A0A1Y2FWK8"/>
<reference evidence="1 2" key="1">
    <citation type="submission" date="2016-07" db="EMBL/GenBank/DDBJ databases">
        <title>Pervasive Adenine N6-methylation of Active Genes in Fungi.</title>
        <authorList>
            <consortium name="DOE Joint Genome Institute"/>
            <person name="Mondo S.J."/>
            <person name="Dannebaum R.O."/>
            <person name="Kuo R.C."/>
            <person name="Labutti K."/>
            <person name="Haridas S."/>
            <person name="Kuo A."/>
            <person name="Salamov A."/>
            <person name="Ahrendt S.R."/>
            <person name="Lipzen A."/>
            <person name="Sullivan W."/>
            <person name="Andreopoulos W.B."/>
            <person name="Clum A."/>
            <person name="Lindquist E."/>
            <person name="Daum C."/>
            <person name="Ramamoorthy G.K."/>
            <person name="Gryganskyi A."/>
            <person name="Culley D."/>
            <person name="Magnuson J.K."/>
            <person name="James T.Y."/>
            <person name="O'Malley M.A."/>
            <person name="Stajich J.E."/>
            <person name="Spatafora J.W."/>
            <person name="Visel A."/>
            <person name="Grigoriev I.V."/>
        </authorList>
    </citation>
    <scope>NUCLEOTIDE SEQUENCE [LARGE SCALE GENOMIC DNA]</scope>
    <source>
        <strain evidence="1 2">62-1032</strain>
    </source>
</reference>
<organism evidence="1 2">
    <name type="scientific">Leucosporidium creatinivorum</name>
    <dbReference type="NCBI Taxonomy" id="106004"/>
    <lineage>
        <taxon>Eukaryota</taxon>
        <taxon>Fungi</taxon>
        <taxon>Dikarya</taxon>
        <taxon>Basidiomycota</taxon>
        <taxon>Pucciniomycotina</taxon>
        <taxon>Microbotryomycetes</taxon>
        <taxon>Leucosporidiales</taxon>
        <taxon>Leucosporidium</taxon>
    </lineage>
</organism>
<dbReference type="OrthoDB" id="3176531at2759"/>
<evidence type="ECO:0000313" key="1">
    <source>
        <dbReference type="EMBL" id="ORY88432.1"/>
    </source>
</evidence>
<dbReference type="InParanoid" id="A0A1Y2FWK8"/>
<name>A0A1Y2FWK8_9BASI</name>
<dbReference type="STRING" id="106004.A0A1Y2FWK8"/>
<keyword evidence="2" id="KW-1185">Reference proteome</keyword>
<protein>
    <submittedName>
        <fullName evidence="1">Uncharacterized protein</fullName>
    </submittedName>
</protein>
<comment type="caution">
    <text evidence="1">The sequence shown here is derived from an EMBL/GenBank/DDBJ whole genome shotgun (WGS) entry which is preliminary data.</text>
</comment>
<sequence>MLHNRDCRTGTRISWWNEEGRKIARQEGWQVVDYERYTRAVSGDTEAVGDGVHYLKTDAMDPIVDDWIGRLGVCGNEDRPK</sequence>
<gene>
    <name evidence="1" type="ORF">BCR35DRAFT_329976</name>
</gene>